<dbReference type="InterPro" id="IPR027417">
    <property type="entry name" value="P-loop_NTPase"/>
</dbReference>
<dbReference type="GO" id="GO:0016887">
    <property type="term" value="F:ATP hydrolysis activity"/>
    <property type="evidence" value="ECO:0007669"/>
    <property type="project" value="InterPro"/>
</dbReference>
<feature type="region of interest" description="Disordered" evidence="1">
    <location>
        <begin position="379"/>
        <end position="416"/>
    </location>
</feature>
<reference evidence="3 4" key="1">
    <citation type="submission" date="2019-12" db="EMBL/GenBank/DDBJ databases">
        <title>Genomic-based taxomic classification of the family Erythrobacteraceae.</title>
        <authorList>
            <person name="Xu L."/>
        </authorList>
    </citation>
    <scope>NUCLEOTIDE SEQUENCE [LARGE SCALE GENOMIC DNA]</scope>
    <source>
        <strain evidence="3 4">KCTC 52259</strain>
    </source>
</reference>
<evidence type="ECO:0000256" key="1">
    <source>
        <dbReference type="SAM" id="MobiDB-lite"/>
    </source>
</evidence>
<dbReference type="Pfam" id="PF13401">
    <property type="entry name" value="AAA_22"/>
    <property type="match status" value="1"/>
</dbReference>
<dbReference type="OrthoDB" id="7349128at2"/>
<organism evidence="3 4">
    <name type="scientific">Allopontixanthobacter confluentis</name>
    <dbReference type="NCBI Taxonomy" id="1849021"/>
    <lineage>
        <taxon>Bacteria</taxon>
        <taxon>Pseudomonadati</taxon>
        <taxon>Pseudomonadota</taxon>
        <taxon>Alphaproteobacteria</taxon>
        <taxon>Sphingomonadales</taxon>
        <taxon>Erythrobacteraceae</taxon>
        <taxon>Allopontixanthobacter</taxon>
    </lineage>
</organism>
<accession>A0A6L7GFY7</accession>
<feature type="domain" description="ORC1/DEAH AAA+ ATPase" evidence="2">
    <location>
        <begin position="109"/>
        <end position="254"/>
    </location>
</feature>
<dbReference type="AlphaFoldDB" id="A0A6L7GFY7"/>
<evidence type="ECO:0000313" key="3">
    <source>
        <dbReference type="EMBL" id="MXP13591.1"/>
    </source>
</evidence>
<proteinExistence type="predicted"/>
<protein>
    <submittedName>
        <fullName evidence="3">AAA family ATPase</fullName>
    </submittedName>
</protein>
<dbReference type="EMBL" id="WTYU01000001">
    <property type="protein sequence ID" value="MXP13591.1"/>
    <property type="molecule type" value="Genomic_DNA"/>
</dbReference>
<dbReference type="InterPro" id="IPR049945">
    <property type="entry name" value="AAA_22"/>
</dbReference>
<evidence type="ECO:0000259" key="2">
    <source>
        <dbReference type="Pfam" id="PF13401"/>
    </source>
</evidence>
<feature type="compositionally biased region" description="Basic and acidic residues" evidence="1">
    <location>
        <begin position="379"/>
        <end position="408"/>
    </location>
</feature>
<dbReference type="Gene3D" id="3.40.50.300">
    <property type="entry name" value="P-loop containing nucleotide triphosphate hydrolases"/>
    <property type="match status" value="1"/>
</dbReference>
<name>A0A6L7GFY7_9SPHN</name>
<dbReference type="RefSeq" id="WP_160599850.1">
    <property type="nucleotide sequence ID" value="NZ_WTYU01000001.1"/>
</dbReference>
<evidence type="ECO:0000313" key="4">
    <source>
        <dbReference type="Proteomes" id="UP000473531"/>
    </source>
</evidence>
<comment type="caution">
    <text evidence="3">The sequence shown here is derived from an EMBL/GenBank/DDBJ whole genome shotgun (WGS) entry which is preliminary data.</text>
</comment>
<dbReference type="SUPFAM" id="SSF52540">
    <property type="entry name" value="P-loop containing nucleoside triphosphate hydrolases"/>
    <property type="match status" value="1"/>
</dbReference>
<gene>
    <name evidence="3" type="ORF">GRI44_02325</name>
</gene>
<keyword evidence="4" id="KW-1185">Reference proteome</keyword>
<dbReference type="Proteomes" id="UP000473531">
    <property type="component" value="Unassembled WGS sequence"/>
</dbReference>
<sequence length="537" mass="59717">MSMHNSATFSVDQVRKSIASLPVLKRNHRQLPIEVRKLSVLSLSDAFIPFECQTNFAHNLLRAINSGKLRRDAAGYDGKLLDLGRTEAKKDRKVFSGFMPSSSVDNSSLSGALMGYPRMGKTRLIKRALLTVPQCESREGLAQQINWMRVACPVTPSIKSFCSLMFDQFADLLGKPEIREIFANYQAMSEKMPSQVGQLAQMHSLGCLVVDDIQNLRHANQSDRLGILSLLAELSTEAGVPVILVGTPAAYEMLQGEARNAALCTSYLSDVWYRHENNDGWKQFVRTLWRYQWTASETPITTEIEDEIYHACQGLTELAVKLYQQVQLSKLKEEELSGGSAAPISGIFIKQTAGQLFNHLQQHLDAIRSGDPARLSAYEDLKPMRSEAKRMQAESDEKENDKAKKEANPESGEDLESSIDRLAFDLRHKKRLTDVTEQLAKMLMANAKFKAERVEYELEACARNLKGGVAGDPVAFLIKIKQGVKEFEKRRNAQTGRAPRVYEGAIHDDGDMRLNKGGGGTLAKLARGIHATKTASG</sequence>